<dbReference type="HOGENOM" id="CLU_604351_0_0_1"/>
<dbReference type="Proteomes" id="UP000011668">
    <property type="component" value="Unassembled WGS sequence"/>
</dbReference>
<dbReference type="InterPro" id="IPR013083">
    <property type="entry name" value="Znf_RING/FYVE/PHD"/>
</dbReference>
<dbReference type="EMBL" id="AFRT01001896">
    <property type="protein sequence ID" value="ELU39167.1"/>
    <property type="molecule type" value="Genomic_DNA"/>
</dbReference>
<evidence type="ECO:0000256" key="2">
    <source>
        <dbReference type="SAM" id="Phobius"/>
    </source>
</evidence>
<feature type="compositionally biased region" description="Polar residues" evidence="1">
    <location>
        <begin position="277"/>
        <end position="300"/>
    </location>
</feature>
<organism evidence="3 4">
    <name type="scientific">Thanatephorus cucumeris (strain AG1-IA)</name>
    <name type="common">Rice sheath blight fungus</name>
    <name type="synonym">Rhizoctonia solani</name>
    <dbReference type="NCBI Taxonomy" id="983506"/>
    <lineage>
        <taxon>Eukaryota</taxon>
        <taxon>Fungi</taxon>
        <taxon>Dikarya</taxon>
        <taxon>Basidiomycota</taxon>
        <taxon>Agaricomycotina</taxon>
        <taxon>Agaricomycetes</taxon>
        <taxon>Cantharellales</taxon>
        <taxon>Ceratobasidiaceae</taxon>
        <taxon>Rhizoctonia</taxon>
        <taxon>Rhizoctonia solani AG-1</taxon>
    </lineage>
</organism>
<name>L8WQV5_THACA</name>
<feature type="compositionally biased region" description="Polar residues" evidence="1">
    <location>
        <begin position="1"/>
        <end position="21"/>
    </location>
</feature>
<keyword evidence="4" id="KW-1185">Reference proteome</keyword>
<dbReference type="SUPFAM" id="SSF57850">
    <property type="entry name" value="RING/U-box"/>
    <property type="match status" value="1"/>
</dbReference>
<gene>
    <name evidence="3" type="ORF">AG1IA_06811</name>
</gene>
<accession>L8WQV5</accession>
<feature type="region of interest" description="Disordered" evidence="1">
    <location>
        <begin position="276"/>
        <end position="327"/>
    </location>
</feature>
<proteinExistence type="predicted"/>
<evidence type="ECO:0000313" key="3">
    <source>
        <dbReference type="EMBL" id="ELU39167.1"/>
    </source>
</evidence>
<dbReference type="AlphaFoldDB" id="L8WQV5"/>
<keyword evidence="2" id="KW-0812">Transmembrane</keyword>
<sequence>MASETAISASSTGNTHSSGQSTRRKLSPQLRIDIANPLNEPGIISQSDTPSGGVWYRPELPEEDIPLNLGAERSWDGTKGISVAQGRQRSNTVAGATFASLGASPRSVTGLGFYAGDAGMPLQPPLNPDGVSSAYGYDAPLGSEFDDELTRRLLREKRHLIEEGRWIDDGDIGSIISRRAVPDEQSEAAPNLLCNTCFQNLGDVCFTRCKHIFCSSDLDMYIRRSLHPETLELACPACGLICTYGRDIISVATGRPTGPMLAADGRLSNFDIRRDSSASLPQPIPQGSHTQKSLVSNSLTQHERPQPINQRGADHMRNNKPAQLPSPPITPALLPISLYEQRTISLSEKTRRSSDRESRIGLVASIERIAGEQFSRALSILALALVLWVLVNLHWLSNQPIMRPNFGARFSTTTLTSSRHLRPRTLIGQTITQRAGMASSTSTYEPNFNEFTI</sequence>
<keyword evidence="2" id="KW-0472">Membrane</keyword>
<dbReference type="Gene3D" id="3.30.40.10">
    <property type="entry name" value="Zinc/RING finger domain, C3HC4 (zinc finger)"/>
    <property type="match status" value="1"/>
</dbReference>
<dbReference type="OrthoDB" id="3240588at2759"/>
<evidence type="ECO:0000313" key="4">
    <source>
        <dbReference type="Proteomes" id="UP000011668"/>
    </source>
</evidence>
<reference evidence="3 4" key="1">
    <citation type="journal article" date="2013" name="Nat. Commun.">
        <title>The evolution and pathogenic mechanisms of the rice sheath blight pathogen.</title>
        <authorList>
            <person name="Zheng A."/>
            <person name="Lin R."/>
            <person name="Xu L."/>
            <person name="Qin P."/>
            <person name="Tang C."/>
            <person name="Ai P."/>
            <person name="Zhang D."/>
            <person name="Liu Y."/>
            <person name="Sun Z."/>
            <person name="Feng H."/>
            <person name="Wang Y."/>
            <person name="Chen Y."/>
            <person name="Liang X."/>
            <person name="Fu R."/>
            <person name="Li Q."/>
            <person name="Zhang J."/>
            <person name="Yu X."/>
            <person name="Xie Z."/>
            <person name="Ding L."/>
            <person name="Guan P."/>
            <person name="Tang J."/>
            <person name="Liang Y."/>
            <person name="Wang S."/>
            <person name="Deng Q."/>
            <person name="Li S."/>
            <person name="Zhu J."/>
            <person name="Wang L."/>
            <person name="Liu H."/>
            <person name="Li P."/>
        </authorList>
    </citation>
    <scope>NUCLEOTIDE SEQUENCE [LARGE SCALE GENOMIC DNA]</scope>
    <source>
        <strain evidence="4">AG-1 IA</strain>
    </source>
</reference>
<keyword evidence="2" id="KW-1133">Transmembrane helix</keyword>
<comment type="caution">
    <text evidence="3">The sequence shown here is derived from an EMBL/GenBank/DDBJ whole genome shotgun (WGS) entry which is preliminary data.</text>
</comment>
<evidence type="ECO:0008006" key="5">
    <source>
        <dbReference type="Google" id="ProtNLM"/>
    </source>
</evidence>
<protein>
    <recommendedName>
        <fullName evidence="5">RING-type domain-containing protein</fullName>
    </recommendedName>
</protein>
<feature type="transmembrane region" description="Helical" evidence="2">
    <location>
        <begin position="377"/>
        <end position="396"/>
    </location>
</feature>
<feature type="region of interest" description="Disordered" evidence="1">
    <location>
        <begin position="1"/>
        <end position="27"/>
    </location>
</feature>
<evidence type="ECO:0000256" key="1">
    <source>
        <dbReference type="SAM" id="MobiDB-lite"/>
    </source>
</evidence>